<dbReference type="AlphaFoldDB" id="A0A8J3K0P8"/>
<dbReference type="InterPro" id="IPR000944">
    <property type="entry name" value="Tscrpt_reg_Rrf2"/>
</dbReference>
<accession>A0A8J3K0P8</accession>
<name>A0A8J3K0P8_9ACTN</name>
<dbReference type="GO" id="GO:0005829">
    <property type="term" value="C:cytosol"/>
    <property type="evidence" value="ECO:0007669"/>
    <property type="project" value="TreeGrafter"/>
</dbReference>
<evidence type="ECO:0000256" key="1">
    <source>
        <dbReference type="ARBA" id="ARBA00023125"/>
    </source>
</evidence>
<dbReference type="GO" id="GO:0003677">
    <property type="term" value="F:DNA binding"/>
    <property type="evidence" value="ECO:0007669"/>
    <property type="project" value="UniProtKB-KW"/>
</dbReference>
<dbReference type="InterPro" id="IPR036390">
    <property type="entry name" value="WH_DNA-bd_sf"/>
</dbReference>
<gene>
    <name evidence="2" type="ORF">Cch02nite_17970</name>
</gene>
<dbReference type="EMBL" id="BONG01000008">
    <property type="protein sequence ID" value="GIF88353.1"/>
    <property type="molecule type" value="Genomic_DNA"/>
</dbReference>
<evidence type="ECO:0000313" key="2">
    <source>
        <dbReference type="EMBL" id="GIF88353.1"/>
    </source>
</evidence>
<dbReference type="PANTHER" id="PTHR33221:SF5">
    <property type="entry name" value="HTH-TYPE TRANSCRIPTIONAL REGULATOR ISCR"/>
    <property type="match status" value="1"/>
</dbReference>
<keyword evidence="1" id="KW-0238">DNA-binding</keyword>
<dbReference type="PANTHER" id="PTHR33221">
    <property type="entry name" value="WINGED HELIX-TURN-HELIX TRANSCRIPTIONAL REGULATOR, RRF2 FAMILY"/>
    <property type="match status" value="1"/>
</dbReference>
<dbReference type="RefSeq" id="WP_120318082.1">
    <property type="nucleotide sequence ID" value="NZ_BAAALB010000002.1"/>
</dbReference>
<comment type="caution">
    <text evidence="2">The sequence shown here is derived from an EMBL/GenBank/DDBJ whole genome shotgun (WGS) entry which is preliminary data.</text>
</comment>
<reference evidence="2 3" key="1">
    <citation type="submission" date="2021-01" db="EMBL/GenBank/DDBJ databases">
        <title>Whole genome shotgun sequence of Catellatospora chokoriensis NBRC 107358.</title>
        <authorList>
            <person name="Komaki H."/>
            <person name="Tamura T."/>
        </authorList>
    </citation>
    <scope>NUCLEOTIDE SEQUENCE [LARGE SCALE GENOMIC DNA]</scope>
    <source>
        <strain evidence="2 3">NBRC 107358</strain>
    </source>
</reference>
<dbReference type="Pfam" id="PF02082">
    <property type="entry name" value="Rrf2"/>
    <property type="match status" value="1"/>
</dbReference>
<dbReference type="PROSITE" id="PS51197">
    <property type="entry name" value="HTH_RRF2_2"/>
    <property type="match status" value="1"/>
</dbReference>
<keyword evidence="3" id="KW-1185">Reference proteome</keyword>
<proteinExistence type="predicted"/>
<dbReference type="SUPFAM" id="SSF46785">
    <property type="entry name" value="Winged helix' DNA-binding domain"/>
    <property type="match status" value="1"/>
</dbReference>
<dbReference type="InterPro" id="IPR036388">
    <property type="entry name" value="WH-like_DNA-bd_sf"/>
</dbReference>
<organism evidence="2 3">
    <name type="scientific">Catellatospora chokoriensis</name>
    <dbReference type="NCBI Taxonomy" id="310353"/>
    <lineage>
        <taxon>Bacteria</taxon>
        <taxon>Bacillati</taxon>
        <taxon>Actinomycetota</taxon>
        <taxon>Actinomycetes</taxon>
        <taxon>Micromonosporales</taxon>
        <taxon>Micromonosporaceae</taxon>
        <taxon>Catellatospora</taxon>
    </lineage>
</organism>
<dbReference type="Gene3D" id="1.10.10.10">
    <property type="entry name" value="Winged helix-like DNA-binding domain superfamily/Winged helix DNA-binding domain"/>
    <property type="match status" value="1"/>
</dbReference>
<sequence>MQISARGDYAVRAALELANAYPATISAQALADAQGLPRKFLEAVLADLRRSGVIHAVRGADGGYSLSSPPAEVTIGMVLRAVDGPLAGVRGHRPEQTSYTGTSTHLPLVWVAVRSAVRGVVDEVTLAQAVTGQLPEAVRDLTTVPDAWQPR</sequence>
<evidence type="ECO:0000313" key="3">
    <source>
        <dbReference type="Proteomes" id="UP000619293"/>
    </source>
</evidence>
<dbReference type="NCBIfam" id="TIGR00738">
    <property type="entry name" value="rrf2_super"/>
    <property type="match status" value="1"/>
</dbReference>
<dbReference type="PROSITE" id="PS01332">
    <property type="entry name" value="HTH_RRF2_1"/>
    <property type="match status" value="1"/>
</dbReference>
<dbReference type="InterPro" id="IPR030489">
    <property type="entry name" value="TR_Rrf2-type_CS"/>
</dbReference>
<dbReference type="Proteomes" id="UP000619293">
    <property type="component" value="Unassembled WGS sequence"/>
</dbReference>
<dbReference type="GO" id="GO:0003700">
    <property type="term" value="F:DNA-binding transcription factor activity"/>
    <property type="evidence" value="ECO:0007669"/>
    <property type="project" value="TreeGrafter"/>
</dbReference>
<protein>
    <submittedName>
        <fullName evidence="2">Rrf2 family transcriptional regulator</fullName>
    </submittedName>
</protein>